<keyword evidence="1" id="KW-0472">Membrane</keyword>
<reference evidence="3 4" key="1">
    <citation type="submission" date="2018-02" db="EMBL/GenBank/DDBJ databases">
        <title>The genomes of Aspergillus section Nigri reveals drivers in fungal speciation.</title>
        <authorList>
            <consortium name="DOE Joint Genome Institute"/>
            <person name="Vesth T.C."/>
            <person name="Nybo J."/>
            <person name="Theobald S."/>
            <person name="Brandl J."/>
            <person name="Frisvad J.C."/>
            <person name="Nielsen K.F."/>
            <person name="Lyhne E.K."/>
            <person name="Kogle M.E."/>
            <person name="Kuo A."/>
            <person name="Riley R."/>
            <person name="Clum A."/>
            <person name="Nolan M."/>
            <person name="Lipzen A."/>
            <person name="Salamov A."/>
            <person name="Henrissat B."/>
            <person name="Wiebenga A."/>
            <person name="De vries R.P."/>
            <person name="Grigoriev I.V."/>
            <person name="Mortensen U.H."/>
            <person name="Andersen M.R."/>
            <person name="Baker S.E."/>
        </authorList>
    </citation>
    <scope>NUCLEOTIDE SEQUENCE [LARGE SCALE GENOMIC DNA]</scope>
    <source>
        <strain evidence="3 4">CBS 121593</strain>
    </source>
</reference>
<gene>
    <name evidence="3" type="ORF">BO80DRAFT_427633</name>
</gene>
<feature type="chain" id="PRO_5017224915" description="Concanavalin A-like lectin/glucanase" evidence="2">
    <location>
        <begin position="22"/>
        <end position="331"/>
    </location>
</feature>
<sequence>MRGPVSTQAVLFSLAFAVTIAAKDDPDYNPALNFRPDNVTLSNLYYWVGSYYNGTTDVELLPYAGLASTYRSLCPNLANTTITKQYETVLALTEPSTYNTGYDPVNAFLTLWPPGFNFSSLPYPTSSDETLELDSSLEFALFSSDPTYWVEGSVENNFNWTLNATQSPPYSLSSTLTEYDGQGGFSSNVTSCNGTDTVEWTFYPLPWNLNGTGYNLPDPVIDLEFDVKTANLSLEGYFIGYEVVKEGSKTGSSMVLAVGKLKLTFLGVLDAYHSDVLVNTTDTPTWLRTVGFQNNSLNVGYTSVASGSSVLGALAIGAWIFLMSAAFSFCA</sequence>
<dbReference type="Proteomes" id="UP000249402">
    <property type="component" value="Unassembled WGS sequence"/>
</dbReference>
<evidence type="ECO:0000313" key="4">
    <source>
        <dbReference type="Proteomes" id="UP000249402"/>
    </source>
</evidence>
<dbReference type="OrthoDB" id="5054768at2759"/>
<keyword evidence="1" id="KW-0812">Transmembrane</keyword>
<name>A0A395GSC6_9EURO</name>
<dbReference type="RefSeq" id="XP_025572442.1">
    <property type="nucleotide sequence ID" value="XM_025720060.1"/>
</dbReference>
<keyword evidence="1" id="KW-1133">Transmembrane helix</keyword>
<proteinExistence type="predicted"/>
<organism evidence="3 4">
    <name type="scientific">Aspergillus ibericus CBS 121593</name>
    <dbReference type="NCBI Taxonomy" id="1448316"/>
    <lineage>
        <taxon>Eukaryota</taxon>
        <taxon>Fungi</taxon>
        <taxon>Dikarya</taxon>
        <taxon>Ascomycota</taxon>
        <taxon>Pezizomycotina</taxon>
        <taxon>Eurotiomycetes</taxon>
        <taxon>Eurotiomycetidae</taxon>
        <taxon>Eurotiales</taxon>
        <taxon>Aspergillaceae</taxon>
        <taxon>Aspergillus</taxon>
        <taxon>Aspergillus subgen. Circumdati</taxon>
    </lineage>
</organism>
<dbReference type="STRING" id="1448316.A0A395GSC6"/>
<evidence type="ECO:0000256" key="1">
    <source>
        <dbReference type="SAM" id="Phobius"/>
    </source>
</evidence>
<feature type="transmembrane region" description="Helical" evidence="1">
    <location>
        <begin position="310"/>
        <end position="330"/>
    </location>
</feature>
<keyword evidence="4" id="KW-1185">Reference proteome</keyword>
<dbReference type="GeneID" id="37224925"/>
<dbReference type="AlphaFoldDB" id="A0A395GSC6"/>
<evidence type="ECO:0000313" key="3">
    <source>
        <dbReference type="EMBL" id="RAK98114.1"/>
    </source>
</evidence>
<protein>
    <recommendedName>
        <fullName evidence="5">Concanavalin A-like lectin/glucanase</fullName>
    </recommendedName>
</protein>
<keyword evidence="2" id="KW-0732">Signal</keyword>
<evidence type="ECO:0000256" key="2">
    <source>
        <dbReference type="SAM" id="SignalP"/>
    </source>
</evidence>
<dbReference type="VEuPathDB" id="FungiDB:BO80DRAFT_427633"/>
<feature type="signal peptide" evidence="2">
    <location>
        <begin position="1"/>
        <end position="21"/>
    </location>
</feature>
<evidence type="ECO:0008006" key="5">
    <source>
        <dbReference type="Google" id="ProtNLM"/>
    </source>
</evidence>
<dbReference type="EMBL" id="KZ824456">
    <property type="protein sequence ID" value="RAK98114.1"/>
    <property type="molecule type" value="Genomic_DNA"/>
</dbReference>
<accession>A0A395GSC6</accession>